<keyword evidence="6" id="KW-0375">Hydrogen ion transport</keyword>
<name>A0A482K035_9LECA</name>
<evidence type="ECO:0000256" key="5">
    <source>
        <dbReference type="ARBA" id="ARBA00023136"/>
    </source>
</evidence>
<keyword evidence="6" id="KW-0138">CF(0)</keyword>
<sequence>MPQLVPLYFTNESNSCFVLLILMTYVFSKHVLPFYNSLFSTRYLLCSFVK</sequence>
<keyword evidence="6" id="KW-0406">Ion transport</keyword>
<evidence type="ECO:0000256" key="1">
    <source>
        <dbReference type="ARBA" id="ARBA00004167"/>
    </source>
</evidence>
<evidence type="ECO:0000256" key="4">
    <source>
        <dbReference type="ARBA" id="ARBA00022989"/>
    </source>
</evidence>
<comment type="subcellular location">
    <subcellularLocation>
        <location evidence="1">Membrane</location>
        <topology evidence="1">Single-pass membrane protein</topology>
    </subcellularLocation>
    <subcellularLocation>
        <location evidence="6">Mitochondrion inner membrane</location>
        <topology evidence="6">Single-pass membrane protein</topology>
    </subcellularLocation>
</comment>
<keyword evidence="6 7" id="KW-0496">Mitochondrion</keyword>
<evidence type="ECO:0000256" key="6">
    <source>
        <dbReference type="RuleBase" id="RU368038"/>
    </source>
</evidence>
<dbReference type="InterPro" id="IPR009230">
    <property type="entry name" value="ATP_synth_su8_fun"/>
</dbReference>
<reference evidence="7" key="1">
    <citation type="submission" date="2018-05" db="EMBL/GenBank/DDBJ databases">
        <authorList>
            <person name="Moyer A.N."/>
            <person name="Keepers K.G."/>
            <person name="Pogoda C.S."/>
            <person name="Lendemer J.C."/>
            <person name="Tripp E.A."/>
            <person name="DeHoff A."/>
            <person name="Kane N.C."/>
        </authorList>
    </citation>
    <scope>NUCLEOTIDE SEQUENCE</scope>
</reference>
<comment type="similarity">
    <text evidence="2 6">Belongs to the ATPase protein 8 family.</text>
</comment>
<dbReference type="GO" id="GO:0015986">
    <property type="term" value="P:proton motive force-driven ATP synthesis"/>
    <property type="evidence" value="ECO:0007669"/>
    <property type="project" value="UniProtKB-UniRule"/>
</dbReference>
<organism evidence="7">
    <name type="scientific">Bacidia sp</name>
    <dbReference type="NCBI Taxonomy" id="2040699"/>
    <lineage>
        <taxon>Eukaryota</taxon>
        <taxon>Fungi</taxon>
        <taxon>Dikarya</taxon>
        <taxon>Ascomycota</taxon>
        <taxon>Pezizomycotina</taxon>
        <taxon>Lecanoromycetes</taxon>
        <taxon>OSLEUM clade</taxon>
        <taxon>Lecanoromycetidae</taxon>
        <taxon>Lecanorales</taxon>
        <taxon>Lecanorineae</taxon>
        <taxon>Ramalinaceae</taxon>
        <taxon>Bacidia</taxon>
    </lineage>
</organism>
<comment type="function">
    <text evidence="6">Mitochondrial membrane ATP synthase (F(1)F(0) ATP synthase or Complex V) produces ATP from ADP in the presence of a proton gradient across the membrane which is generated by electron transport complexes of the respiratory chain. F-type ATPases consist of two structural domains, F(1) - containing the extramembraneous catalytic core and F(0) - containing the membrane proton channel, linked together by a central stalk and a peripheral stalk. During catalysis, ATP synthesis in the catalytic domain of F(1) is coupled via a rotary mechanism of the central stalk subunits to proton translocation. Part of the complex F(0) domain. Minor subunit located with subunit a in the membrane.</text>
</comment>
<keyword evidence="6" id="KW-0066">ATP synthesis</keyword>
<comment type="subunit">
    <text evidence="6">F-type ATPases have 2 components, CF(1) - the catalytic core - and CF(0) - the membrane proton channel.</text>
</comment>
<keyword evidence="3 6" id="KW-0812">Transmembrane</keyword>
<dbReference type="AlphaFoldDB" id="A0A482K035"/>
<geneLocation type="mitochondrion" evidence="7"/>
<dbReference type="GO" id="GO:0005743">
    <property type="term" value="C:mitochondrial inner membrane"/>
    <property type="evidence" value="ECO:0007669"/>
    <property type="project" value="UniProtKB-SubCell"/>
</dbReference>
<dbReference type="GO" id="GO:0015078">
    <property type="term" value="F:proton transmembrane transporter activity"/>
    <property type="evidence" value="ECO:0007669"/>
    <property type="project" value="UniProtKB-UniRule"/>
</dbReference>
<feature type="transmembrane region" description="Helical" evidence="6">
    <location>
        <begin position="17"/>
        <end position="35"/>
    </location>
</feature>
<dbReference type="EMBL" id="MH359412">
    <property type="protein sequence ID" value="QBP39523.1"/>
    <property type="molecule type" value="Genomic_DNA"/>
</dbReference>
<keyword evidence="6" id="KW-0813">Transport</keyword>
<evidence type="ECO:0000256" key="3">
    <source>
        <dbReference type="ARBA" id="ARBA00022692"/>
    </source>
</evidence>
<evidence type="ECO:0000256" key="2">
    <source>
        <dbReference type="ARBA" id="ARBA00008892"/>
    </source>
</evidence>
<keyword evidence="5 6" id="KW-0472">Membrane</keyword>
<keyword evidence="4 6" id="KW-1133">Transmembrane helix</keyword>
<dbReference type="GO" id="GO:0045259">
    <property type="term" value="C:proton-transporting ATP synthase complex"/>
    <property type="evidence" value="ECO:0007669"/>
    <property type="project" value="UniProtKB-KW"/>
</dbReference>
<evidence type="ECO:0000313" key="7">
    <source>
        <dbReference type="EMBL" id="QBP39523.1"/>
    </source>
</evidence>
<proteinExistence type="inferred from homology"/>
<gene>
    <name evidence="7" type="primary">atp8</name>
</gene>
<accession>A0A482K035</accession>
<protein>
    <recommendedName>
        <fullName evidence="6">ATP synthase protein 8</fullName>
    </recommendedName>
</protein>
<dbReference type="Pfam" id="PF05933">
    <property type="entry name" value="Fun_ATP-synt_8"/>
    <property type="match status" value="1"/>
</dbReference>